<dbReference type="GO" id="GO:0003677">
    <property type="term" value="F:DNA binding"/>
    <property type="evidence" value="ECO:0007669"/>
    <property type="project" value="UniProtKB-KW"/>
</dbReference>
<keyword evidence="3" id="KW-0805">Transcription regulation</keyword>
<feature type="region of interest" description="Disordered" evidence="9">
    <location>
        <begin position="1"/>
        <end position="46"/>
    </location>
</feature>
<dbReference type="GO" id="GO:0006986">
    <property type="term" value="P:response to unfolded protein"/>
    <property type="evidence" value="ECO:0007669"/>
    <property type="project" value="UniProtKB-KW"/>
</dbReference>
<dbReference type="EMBL" id="JAHCVI010000001">
    <property type="protein sequence ID" value="KAG7291454.1"/>
    <property type="molecule type" value="Genomic_DNA"/>
</dbReference>
<evidence type="ECO:0000313" key="12">
    <source>
        <dbReference type="Proteomes" id="UP001197093"/>
    </source>
</evidence>
<evidence type="ECO:0000256" key="8">
    <source>
        <dbReference type="SAM" id="Coils"/>
    </source>
</evidence>
<evidence type="ECO:0000256" key="6">
    <source>
        <dbReference type="ARBA" id="ARBA00023230"/>
    </source>
</evidence>
<evidence type="ECO:0000313" key="11">
    <source>
        <dbReference type="EMBL" id="KAG7291454.1"/>
    </source>
</evidence>
<keyword evidence="4" id="KW-0238">DNA-binding</keyword>
<dbReference type="InterPro" id="IPR044280">
    <property type="entry name" value="Hac1/HY5"/>
</dbReference>
<accession>A0AAD4HXW1</accession>
<keyword evidence="6" id="KW-0834">Unfolded protein response</keyword>
<keyword evidence="12" id="KW-1185">Reference proteome</keyword>
<dbReference type="GO" id="GO:0045944">
    <property type="term" value="P:positive regulation of transcription by RNA polymerase II"/>
    <property type="evidence" value="ECO:0007669"/>
    <property type="project" value="InterPro"/>
</dbReference>
<evidence type="ECO:0000256" key="7">
    <source>
        <dbReference type="ARBA" id="ARBA00023242"/>
    </source>
</evidence>
<dbReference type="PANTHER" id="PTHR46714">
    <property type="entry name" value="TRANSCRIPTIONAL ACTIVATOR HAC1"/>
    <property type="match status" value="1"/>
</dbReference>
<organism evidence="11 12">
    <name type="scientific">Staphylotrichum longicolle</name>
    <dbReference type="NCBI Taxonomy" id="669026"/>
    <lineage>
        <taxon>Eukaryota</taxon>
        <taxon>Fungi</taxon>
        <taxon>Dikarya</taxon>
        <taxon>Ascomycota</taxon>
        <taxon>Pezizomycotina</taxon>
        <taxon>Sordariomycetes</taxon>
        <taxon>Sordariomycetidae</taxon>
        <taxon>Sordariales</taxon>
        <taxon>Chaetomiaceae</taxon>
        <taxon>Staphylotrichum</taxon>
    </lineage>
</organism>
<evidence type="ECO:0000256" key="4">
    <source>
        <dbReference type="ARBA" id="ARBA00023125"/>
    </source>
</evidence>
<evidence type="ECO:0000256" key="1">
    <source>
        <dbReference type="ARBA" id="ARBA00004123"/>
    </source>
</evidence>
<dbReference type="GO" id="GO:0005634">
    <property type="term" value="C:nucleus"/>
    <property type="evidence" value="ECO:0007669"/>
    <property type="project" value="UniProtKB-SubCell"/>
</dbReference>
<feature type="compositionally biased region" description="Polar residues" evidence="9">
    <location>
        <begin position="37"/>
        <end position="46"/>
    </location>
</feature>
<dbReference type="Pfam" id="PF07716">
    <property type="entry name" value="bZIP_2"/>
    <property type="match status" value="1"/>
</dbReference>
<feature type="coiled-coil region" evidence="8">
    <location>
        <begin position="142"/>
        <end position="183"/>
    </location>
</feature>
<dbReference type="InterPro" id="IPR004827">
    <property type="entry name" value="bZIP"/>
</dbReference>
<keyword evidence="8" id="KW-0175">Coiled coil</keyword>
<feature type="region of interest" description="Disordered" evidence="9">
    <location>
        <begin position="546"/>
        <end position="566"/>
    </location>
</feature>
<dbReference type="PROSITE" id="PS50217">
    <property type="entry name" value="BZIP"/>
    <property type="match status" value="1"/>
</dbReference>
<keyword evidence="5" id="KW-0804">Transcription</keyword>
<sequence length="566" mass="61263">MAEMHSWTRAASPNIKFEGSPTESLLSTPDEMYPSLFGTSSSQATTVNPLEMMSPESLADDSQPDLKMLAGLTALSQTALAQSPAPTASVAGTPEPEKKQAKKRKSWGQVLPEPKTNLPPRKRAKTEDEKEQRRVERVLRNRRAAQSSRERKRLEVEGLEQRNKELETALLQAQQMNLTLLEEIQKFRQSTGVVPRASPSFEALRQTPVTFSQQLFGSQDGHGAAMNGACSLEQLFQSIPSSTHKTVNPASLSPALSPISEAAEELSELAAVVAPVADVSAAAQANASPDATQHPAAVLCQDLQCRSAEAPASAWQTASQQQLHPALALLLRLQFLLASTSAMVSALDADRYLLESGLLSSPNSTDYEYDHLAGDDTTPFPFATDFDINDFITDGEPNVVPSNEQQPQHLYSRSVADSSLFNPETPNPSEDPYLQPHPGASLTGCDDGGLAGNSADRVSEDGESAAATAAGESQRQLPRRGPTGWLSGAPLPSKEVLLALAWVLKVEERRLQIREQVKAASKPGTSRVPQTTPTVNKTTTYVLKVSNKRNREEESRVSSSKRSRFH</sequence>
<evidence type="ECO:0000256" key="3">
    <source>
        <dbReference type="ARBA" id="ARBA00023015"/>
    </source>
</evidence>
<dbReference type="GO" id="GO:0000981">
    <property type="term" value="F:DNA-binding transcription factor activity, RNA polymerase II-specific"/>
    <property type="evidence" value="ECO:0007669"/>
    <property type="project" value="InterPro"/>
</dbReference>
<dbReference type="InterPro" id="IPR046347">
    <property type="entry name" value="bZIP_sf"/>
</dbReference>
<reference evidence="11" key="1">
    <citation type="submission" date="2023-02" db="EMBL/GenBank/DDBJ databases">
        <authorList>
            <person name="Palmer J.M."/>
        </authorList>
    </citation>
    <scope>NUCLEOTIDE SEQUENCE</scope>
    <source>
        <strain evidence="11">FW57</strain>
    </source>
</reference>
<evidence type="ECO:0000256" key="5">
    <source>
        <dbReference type="ARBA" id="ARBA00023163"/>
    </source>
</evidence>
<dbReference type="PANTHER" id="PTHR46714:SF6">
    <property type="entry name" value="TRANSCRIPTIONAL ACTIVATOR HAC1"/>
    <property type="match status" value="1"/>
</dbReference>
<dbReference type="Proteomes" id="UP001197093">
    <property type="component" value="Unassembled WGS sequence"/>
</dbReference>
<dbReference type="SMART" id="SM00338">
    <property type="entry name" value="BRLZ"/>
    <property type="match status" value="1"/>
</dbReference>
<proteinExistence type="inferred from homology"/>
<feature type="compositionally biased region" description="Low complexity" evidence="9">
    <location>
        <begin position="464"/>
        <end position="473"/>
    </location>
</feature>
<dbReference type="CDD" id="cd14710">
    <property type="entry name" value="bZIP_HAC1-like"/>
    <property type="match status" value="1"/>
</dbReference>
<dbReference type="SUPFAM" id="SSF57959">
    <property type="entry name" value="Leucine zipper domain"/>
    <property type="match status" value="1"/>
</dbReference>
<feature type="compositionally biased region" description="Basic and acidic residues" evidence="9">
    <location>
        <begin position="125"/>
        <end position="136"/>
    </location>
</feature>
<protein>
    <recommendedName>
        <fullName evidence="10">BZIP domain-containing protein</fullName>
    </recommendedName>
</protein>
<feature type="region of interest" description="Disordered" evidence="9">
    <location>
        <begin position="80"/>
        <end position="136"/>
    </location>
</feature>
<feature type="domain" description="BZIP" evidence="10">
    <location>
        <begin position="131"/>
        <end position="189"/>
    </location>
</feature>
<comment type="similarity">
    <text evidence="2">Belongs to the bZIP family.</text>
</comment>
<evidence type="ECO:0000256" key="9">
    <source>
        <dbReference type="SAM" id="MobiDB-lite"/>
    </source>
</evidence>
<name>A0AAD4HXW1_9PEZI</name>
<feature type="compositionally biased region" description="Polar residues" evidence="9">
    <location>
        <begin position="418"/>
        <end position="428"/>
    </location>
</feature>
<gene>
    <name evidence="11" type="ORF">NEMBOFW57_001473</name>
</gene>
<evidence type="ECO:0000256" key="2">
    <source>
        <dbReference type="ARBA" id="ARBA00007163"/>
    </source>
</evidence>
<evidence type="ECO:0000259" key="10">
    <source>
        <dbReference type="PROSITE" id="PS50217"/>
    </source>
</evidence>
<comment type="caution">
    <text evidence="11">The sequence shown here is derived from an EMBL/GenBank/DDBJ whole genome shotgun (WGS) entry which is preliminary data.</text>
</comment>
<keyword evidence="7" id="KW-0539">Nucleus</keyword>
<comment type="subcellular location">
    <subcellularLocation>
        <location evidence="1">Nucleus</location>
    </subcellularLocation>
</comment>
<feature type="region of interest" description="Disordered" evidence="9">
    <location>
        <begin position="418"/>
        <end position="490"/>
    </location>
</feature>
<dbReference type="AlphaFoldDB" id="A0AAD4HXW1"/>